<comment type="caution">
    <text evidence="5">The sequence shown here is derived from an EMBL/GenBank/DDBJ whole genome shotgun (WGS) entry which is preliminary data.</text>
</comment>
<dbReference type="CDD" id="cd09020">
    <property type="entry name" value="D-hex-6-P-epi_like"/>
    <property type="match status" value="1"/>
</dbReference>
<dbReference type="GO" id="GO:0047938">
    <property type="term" value="F:glucose-6-phosphate 1-epimerase activity"/>
    <property type="evidence" value="ECO:0007669"/>
    <property type="project" value="UniProtKB-EC"/>
</dbReference>
<dbReference type="EC" id="5.1.3.15" evidence="3"/>
<dbReference type="GO" id="GO:0005975">
    <property type="term" value="P:carbohydrate metabolic process"/>
    <property type="evidence" value="ECO:0007669"/>
    <property type="project" value="InterPro"/>
</dbReference>
<comment type="similarity">
    <text evidence="2">Belongs to the glucose-6-phosphate 1-epimerase family.</text>
</comment>
<organism evidence="5 6">
    <name type="scientific">Punica granatum</name>
    <name type="common">Pomegranate</name>
    <dbReference type="NCBI Taxonomy" id="22663"/>
    <lineage>
        <taxon>Eukaryota</taxon>
        <taxon>Viridiplantae</taxon>
        <taxon>Streptophyta</taxon>
        <taxon>Embryophyta</taxon>
        <taxon>Tracheophyta</taxon>
        <taxon>Spermatophyta</taxon>
        <taxon>Magnoliopsida</taxon>
        <taxon>eudicotyledons</taxon>
        <taxon>Gunneridae</taxon>
        <taxon>Pentapetalae</taxon>
        <taxon>rosids</taxon>
        <taxon>malvids</taxon>
        <taxon>Myrtales</taxon>
        <taxon>Lythraceae</taxon>
        <taxon>Punica</taxon>
    </lineage>
</organism>
<accession>A0A218W876</accession>
<dbReference type="Gene3D" id="2.70.98.10">
    <property type="match status" value="1"/>
</dbReference>
<dbReference type="SUPFAM" id="SSF74650">
    <property type="entry name" value="Galactose mutarotase-like"/>
    <property type="match status" value="1"/>
</dbReference>
<reference evidence="6" key="1">
    <citation type="journal article" date="2017" name="Plant J.">
        <title>The pomegranate (Punica granatum L.) genome and the genomics of punicalagin biosynthesis.</title>
        <authorList>
            <person name="Qin G."/>
            <person name="Xu C."/>
            <person name="Ming R."/>
            <person name="Tang H."/>
            <person name="Guyot R."/>
            <person name="Kramer E.M."/>
            <person name="Hu Y."/>
            <person name="Yi X."/>
            <person name="Qi Y."/>
            <person name="Xu X."/>
            <person name="Gao Z."/>
            <person name="Pan H."/>
            <person name="Jian J."/>
            <person name="Tian Y."/>
            <person name="Yue Z."/>
            <person name="Xu Y."/>
        </authorList>
    </citation>
    <scope>NUCLEOTIDE SEQUENCE [LARGE SCALE GENOMIC DNA]</scope>
    <source>
        <strain evidence="6">cv. Dabenzi</strain>
    </source>
</reference>
<dbReference type="GO" id="GO:0030246">
    <property type="term" value="F:carbohydrate binding"/>
    <property type="evidence" value="ECO:0007669"/>
    <property type="project" value="InterPro"/>
</dbReference>
<evidence type="ECO:0000256" key="3">
    <source>
        <dbReference type="ARBA" id="ARBA00012083"/>
    </source>
</evidence>
<dbReference type="InterPro" id="IPR014718">
    <property type="entry name" value="GH-type_carb-bd"/>
</dbReference>
<dbReference type="EMBL" id="MTKT01004950">
    <property type="protein sequence ID" value="OWM68689.1"/>
    <property type="molecule type" value="Genomic_DNA"/>
</dbReference>
<evidence type="ECO:0000313" key="5">
    <source>
        <dbReference type="EMBL" id="OWM68689.1"/>
    </source>
</evidence>
<dbReference type="AlphaFoldDB" id="A0A218W876"/>
<evidence type="ECO:0000256" key="1">
    <source>
        <dbReference type="ARBA" id="ARBA00001096"/>
    </source>
</evidence>
<dbReference type="PANTHER" id="PTHR11122:SF10">
    <property type="entry name" value="GLUCOSE-6-PHOSPHATE 1-EPIMERASE"/>
    <property type="match status" value="1"/>
</dbReference>
<protein>
    <recommendedName>
        <fullName evidence="3">glucose-6-phosphate 1-epimerase</fullName>
        <ecNumber evidence="3">5.1.3.15</ecNumber>
    </recommendedName>
</protein>
<dbReference type="InterPro" id="IPR025532">
    <property type="entry name" value="G6P_1-epimerase"/>
</dbReference>
<dbReference type="Proteomes" id="UP000197138">
    <property type="component" value="Unassembled WGS sequence"/>
</dbReference>
<evidence type="ECO:0000313" key="6">
    <source>
        <dbReference type="Proteomes" id="UP000197138"/>
    </source>
</evidence>
<evidence type="ECO:0000256" key="4">
    <source>
        <dbReference type="ARBA" id="ARBA00023235"/>
    </source>
</evidence>
<dbReference type="InterPro" id="IPR008183">
    <property type="entry name" value="Aldose_1/G6P_1-epimerase"/>
</dbReference>
<dbReference type="PANTHER" id="PTHR11122">
    <property type="entry name" value="APOSPORY-ASSOCIATED PROTEIN C-RELATED"/>
    <property type="match status" value="1"/>
</dbReference>
<sequence length="364" mass="41120">MPVGHCQLREERGRLGICWREEERGRLGDLPAADVNELGNIRMGHSAAIWDYKAAMEISKDWNGIDHVLLRNPQGASARISLHGGQVISWKNDQGEELLFTSSKAIFKPPKAMRGGVPICFPQIAWFLVKFGNAGSLEQHGFARNKLWAVDDDPPPLPPNDSVGKSLVDLLLKPSEEDLKFWPHSFEYRLRVSLAASGNLILISRVRNINGKPFSFSFAYHTYLSVSDISEVRIEGLETLDYLDNLHQRERFTEQGDALTFETEVDRIYLNSPNAIAVLDHERKRTYVIRKEGLPDIVVWNPWEKKSKSMVDFGDEEYKQMVCVDGAVIEKPITLKPGEEWTGRLEISAVPSSFCSENLENTGL</sequence>
<dbReference type="GO" id="GO:0005737">
    <property type="term" value="C:cytoplasm"/>
    <property type="evidence" value="ECO:0007669"/>
    <property type="project" value="TreeGrafter"/>
</dbReference>
<proteinExistence type="inferred from homology"/>
<comment type="catalytic activity">
    <reaction evidence="1">
        <text>alpha-D-glucose 6-phosphate = beta-D-glucose 6-phosphate</text>
        <dbReference type="Rhea" id="RHEA:16249"/>
        <dbReference type="ChEBI" id="CHEBI:58225"/>
        <dbReference type="ChEBI" id="CHEBI:58247"/>
        <dbReference type="EC" id="5.1.3.15"/>
    </reaction>
</comment>
<name>A0A218W876_PUNGR</name>
<evidence type="ECO:0000256" key="2">
    <source>
        <dbReference type="ARBA" id="ARBA00005866"/>
    </source>
</evidence>
<dbReference type="InterPro" id="IPR011013">
    <property type="entry name" value="Gal_mutarotase_sf_dom"/>
</dbReference>
<keyword evidence="4" id="KW-0413">Isomerase</keyword>
<dbReference type="Pfam" id="PF01263">
    <property type="entry name" value="Aldose_epim"/>
    <property type="match status" value="1"/>
</dbReference>
<gene>
    <name evidence="5" type="ORF">CDL15_Pgr023654</name>
</gene>